<organism evidence="1">
    <name type="scientific">Anguilla anguilla</name>
    <name type="common">European freshwater eel</name>
    <name type="synonym">Muraena anguilla</name>
    <dbReference type="NCBI Taxonomy" id="7936"/>
    <lineage>
        <taxon>Eukaryota</taxon>
        <taxon>Metazoa</taxon>
        <taxon>Chordata</taxon>
        <taxon>Craniata</taxon>
        <taxon>Vertebrata</taxon>
        <taxon>Euteleostomi</taxon>
        <taxon>Actinopterygii</taxon>
        <taxon>Neopterygii</taxon>
        <taxon>Teleostei</taxon>
        <taxon>Anguilliformes</taxon>
        <taxon>Anguillidae</taxon>
        <taxon>Anguilla</taxon>
    </lineage>
</organism>
<evidence type="ECO:0000313" key="1">
    <source>
        <dbReference type="EMBL" id="JAH20386.1"/>
    </source>
</evidence>
<sequence>MGSCSASQGCRRTKQ</sequence>
<name>A0A0E9QTU8_ANGAN</name>
<dbReference type="EMBL" id="GBXM01088191">
    <property type="protein sequence ID" value="JAH20386.1"/>
    <property type="molecule type" value="Transcribed_RNA"/>
</dbReference>
<accession>A0A0E9QTU8</accession>
<protein>
    <submittedName>
        <fullName evidence="1">Uncharacterized protein</fullName>
    </submittedName>
</protein>
<reference evidence="1" key="2">
    <citation type="journal article" date="2015" name="Fish Shellfish Immunol.">
        <title>Early steps in the European eel (Anguilla anguilla)-Vibrio vulnificus interaction in the gills: Role of the RtxA13 toxin.</title>
        <authorList>
            <person name="Callol A."/>
            <person name="Pajuelo D."/>
            <person name="Ebbesson L."/>
            <person name="Teles M."/>
            <person name="MacKenzie S."/>
            <person name="Amaro C."/>
        </authorList>
    </citation>
    <scope>NUCLEOTIDE SEQUENCE</scope>
</reference>
<reference evidence="1" key="1">
    <citation type="submission" date="2014-11" db="EMBL/GenBank/DDBJ databases">
        <authorList>
            <person name="Amaro Gonzalez C."/>
        </authorList>
    </citation>
    <scope>NUCLEOTIDE SEQUENCE</scope>
</reference>
<proteinExistence type="predicted"/>